<dbReference type="GO" id="GO:0005886">
    <property type="term" value="C:plasma membrane"/>
    <property type="evidence" value="ECO:0007669"/>
    <property type="project" value="UniProtKB-UniRule"/>
</dbReference>
<dbReference type="HOGENOM" id="CLU_025574_2_3_9"/>
<dbReference type="InterPro" id="IPR003770">
    <property type="entry name" value="MLTG-like"/>
</dbReference>
<dbReference type="GO" id="GO:0008932">
    <property type="term" value="F:lytic endotransglycosylase activity"/>
    <property type="evidence" value="ECO:0007669"/>
    <property type="project" value="UniProtKB-UniRule"/>
</dbReference>
<dbReference type="EMBL" id="AE016877">
    <property type="protein sequence ID" value="AAP11292.1"/>
    <property type="molecule type" value="Genomic_DNA"/>
</dbReference>
<dbReference type="KEGG" id="bce:BC4379"/>
<evidence type="ECO:0000256" key="2">
    <source>
        <dbReference type="ARBA" id="ARBA00022692"/>
    </source>
</evidence>
<dbReference type="Proteomes" id="UP000001417">
    <property type="component" value="Chromosome"/>
</dbReference>
<dbReference type="PANTHER" id="PTHR30518:SF2">
    <property type="entry name" value="ENDOLYTIC MUREIN TRANSGLYCOSYLASE"/>
    <property type="match status" value="1"/>
</dbReference>
<evidence type="ECO:0000256" key="3">
    <source>
        <dbReference type="ARBA" id="ARBA00022989"/>
    </source>
</evidence>
<dbReference type="GO" id="GO:0071555">
    <property type="term" value="P:cell wall organization"/>
    <property type="evidence" value="ECO:0007669"/>
    <property type="project" value="UniProtKB-KW"/>
</dbReference>
<dbReference type="CDD" id="cd08010">
    <property type="entry name" value="MltG_like"/>
    <property type="match status" value="1"/>
</dbReference>
<keyword evidence="5 7" id="KW-0456">Lyase</keyword>
<dbReference type="AlphaFoldDB" id="Q817Z1"/>
<sequence length="373" mass="42019">MIENQVKKKRRRIFLFSIIALLLVCGSVYAYISSALGPVDSGNKKEIEVEIPKGSSTSKIGEILEEKGAVKNGTVFSFYTKAKSKSLQAGTYLLNPSMNAEDVIEQMSAGNVHRPALYKVTIKEGAQVTEIAETIATELKWNKDDVTRQLNDKAFIQKMQQKYPKLLTDKIFDSNIKYPLEGYLYPATYSFYKKDTTLEEIVIPMLEKTNAIIVQNEAKMKAKNWDVHQLLTLSSLIEEEATGFTDRQKISSVFYNRLAKGMPLQTDPTVLYALGKHKQRVLYEDLKVNSPYNTYVVKGLPVGPIANSGKHSVEAALEPAQTDYYYFLAAPSGEVYYAKTLEEHNALKQKYITKKTVKWGGIAKKVAHPSFLW</sequence>
<dbReference type="HAMAP" id="MF_02065">
    <property type="entry name" value="MltG"/>
    <property type="match status" value="1"/>
</dbReference>
<dbReference type="PANTHER" id="PTHR30518">
    <property type="entry name" value="ENDOLYTIC MUREIN TRANSGLYCOSYLASE"/>
    <property type="match status" value="1"/>
</dbReference>
<evidence type="ECO:0000256" key="1">
    <source>
        <dbReference type="ARBA" id="ARBA00022475"/>
    </source>
</evidence>
<dbReference type="NCBIfam" id="TIGR00247">
    <property type="entry name" value="endolytic transglycosylase MltG"/>
    <property type="match status" value="1"/>
</dbReference>
<accession>Q817Z1</accession>
<comment type="similarity">
    <text evidence="7">Belongs to the transglycosylase MltG family.</text>
</comment>
<gene>
    <name evidence="7" type="primary">mltG</name>
    <name evidence="8" type="ordered locus">BC_4379</name>
</gene>
<evidence type="ECO:0000256" key="7">
    <source>
        <dbReference type="HAMAP-Rule" id="MF_02065"/>
    </source>
</evidence>
<dbReference type="GO" id="GO:0009252">
    <property type="term" value="P:peptidoglycan biosynthetic process"/>
    <property type="evidence" value="ECO:0007669"/>
    <property type="project" value="UniProtKB-UniRule"/>
</dbReference>
<keyword evidence="4 7" id="KW-0472">Membrane</keyword>
<evidence type="ECO:0000256" key="5">
    <source>
        <dbReference type="ARBA" id="ARBA00023239"/>
    </source>
</evidence>
<name>Q817Z1_BACCR</name>
<keyword evidence="2 7" id="KW-0812">Transmembrane</keyword>
<evidence type="ECO:0000256" key="4">
    <source>
        <dbReference type="ARBA" id="ARBA00023136"/>
    </source>
</evidence>
<organism evidence="8 9">
    <name type="scientific">Bacillus cereus (strain ATCC 14579 / DSM 31 / CCUG 7414 / JCM 2152 / NBRC 15305 / NCIMB 9373 / NCTC 2599 / NRRL B-3711)</name>
    <dbReference type="NCBI Taxonomy" id="226900"/>
    <lineage>
        <taxon>Bacteria</taxon>
        <taxon>Bacillati</taxon>
        <taxon>Bacillota</taxon>
        <taxon>Bacilli</taxon>
        <taxon>Bacillales</taxon>
        <taxon>Bacillaceae</taxon>
        <taxon>Bacillus</taxon>
        <taxon>Bacillus cereus group</taxon>
    </lineage>
</organism>
<keyword evidence="1 7" id="KW-1003">Cell membrane</keyword>
<keyword evidence="9" id="KW-1185">Reference proteome</keyword>
<dbReference type="Gene3D" id="3.30.1490.480">
    <property type="entry name" value="Endolytic murein transglycosylase"/>
    <property type="match status" value="1"/>
</dbReference>
<evidence type="ECO:0000313" key="9">
    <source>
        <dbReference type="Proteomes" id="UP000001417"/>
    </source>
</evidence>
<dbReference type="PATRIC" id="fig|226900.8.peg.4529"/>
<dbReference type="RefSeq" id="WP_000572132.1">
    <property type="nucleotide sequence ID" value="NC_004722.1"/>
</dbReference>
<comment type="catalytic activity">
    <reaction evidence="7">
        <text>a peptidoglycan chain = a peptidoglycan chain with N-acetyl-1,6-anhydromuramyl-[peptide] at the reducing end + a peptidoglycan chain with N-acetylglucosamine at the non-reducing end.</text>
        <dbReference type="EC" id="4.2.2.29"/>
    </reaction>
</comment>
<keyword evidence="6 7" id="KW-0961">Cell wall biogenesis/degradation</keyword>
<proteinExistence type="inferred from homology"/>
<feature type="site" description="Important for catalytic activity" evidence="7">
    <location>
        <position position="240"/>
    </location>
</feature>
<reference evidence="8 9" key="1">
    <citation type="journal article" date="2003" name="Nature">
        <title>Genome sequence of Bacillus cereus and comparative analysis with Bacillus anthracis.</title>
        <authorList>
            <person name="Ivanova N."/>
            <person name="Sorokin A."/>
            <person name="Anderson I."/>
            <person name="Galleron N."/>
            <person name="Candelon B."/>
            <person name="Kapatral V."/>
            <person name="Bhattacharyya A."/>
            <person name="Reznik G."/>
            <person name="Mikhailova N."/>
            <person name="Lapidus A."/>
            <person name="Chu L."/>
            <person name="Mazur M."/>
            <person name="Goltsman E."/>
            <person name="Larsen N."/>
            <person name="D'Souza M."/>
            <person name="Walunas T."/>
            <person name="Grechkin Y."/>
            <person name="Pusch G."/>
            <person name="Haselkorn R."/>
            <person name="Fonstein M."/>
            <person name="Ehrlich S.D."/>
            <person name="Overbeek R."/>
            <person name="Kyrpides N."/>
        </authorList>
    </citation>
    <scope>NUCLEOTIDE SEQUENCE [LARGE SCALE GENOMIC DNA]</scope>
    <source>
        <strain evidence="9">ATCC 14579 / DSM 31 / CCUG 7414 / JCM 2152 / NBRC 15305 / NCIMB 9373 / NCTC 2599 / NRRL B-3711</strain>
    </source>
</reference>
<comment type="function">
    <text evidence="7">Functions as a peptidoglycan terminase that cleaves nascent peptidoglycan strands endolytically to terminate their elongation.</text>
</comment>
<dbReference type="Pfam" id="PF02618">
    <property type="entry name" value="YceG"/>
    <property type="match status" value="1"/>
</dbReference>
<keyword evidence="3 7" id="KW-1133">Transmembrane helix</keyword>
<evidence type="ECO:0000313" key="8">
    <source>
        <dbReference type="EMBL" id="AAP11292.1"/>
    </source>
</evidence>
<protein>
    <recommendedName>
        <fullName evidence="7">Endolytic murein transglycosylase</fullName>
        <ecNumber evidence="7">4.2.2.29</ecNumber>
    </recommendedName>
    <alternativeName>
        <fullName evidence="7">Peptidoglycan lytic transglycosylase</fullName>
    </alternativeName>
    <alternativeName>
        <fullName evidence="7">Peptidoglycan polymerization terminase</fullName>
    </alternativeName>
</protein>
<evidence type="ECO:0000256" key="6">
    <source>
        <dbReference type="ARBA" id="ARBA00023316"/>
    </source>
</evidence>
<dbReference type="Gene3D" id="3.30.160.60">
    <property type="entry name" value="Classic Zinc Finger"/>
    <property type="match status" value="1"/>
</dbReference>
<dbReference type="EC" id="4.2.2.29" evidence="7"/>